<feature type="compositionally biased region" description="Basic and acidic residues" evidence="1">
    <location>
        <begin position="481"/>
        <end position="492"/>
    </location>
</feature>
<sequence>MLTTGQRLTQLSTLIAFAAFMLPTAAAGTCDEMIAEAQAISGAVPRFEGGRLMSVSMYGEGTFIAAKRSLIADARLQAEMRAKSALTQFFEEEIARNSLVETLTEQAELTDGDGNTEAQALEIRRTVEAIGSNSSGVIAGIIKLDECVDSEEKFVFVRMGWKPQFAQAAHGAQAEQQRAAAEAVPGSTESSEVRENKGSVELIELNTTGTGASRDDAIRAGLRSAVAQVFGERFASSQLVENQMASVEVMNSEGASLGVSAEARRSSEVSSSQTSGLIHSYRIAAVREESSGYTADLAVTLAKYSSSLDRSKKNLIVLFPTGQGDVQLLAMLQDQIERRMAASGSYNLLDREFQGAAQRELGLLASGNSSVEELARLGNHVGADVLLITEISDFSEQITERKVGDRVINRAILNAIVTVKMIDPATTQVLLSDVVTLRNRRMQQTETAAYANVIAESVSSRAGGGQVDNSASSGDPAAAKRAAEEKKKAMEKEYEDNW</sequence>
<accession>A0A094ISH2</accession>
<dbReference type="Gene3D" id="3.40.50.10610">
    <property type="entry name" value="ABC-type transport auxiliary lipoprotein component"/>
    <property type="match status" value="1"/>
</dbReference>
<feature type="chain" id="PRO_5001905479" description="Curli production assembly/transport component CsgG" evidence="2">
    <location>
        <begin position="27"/>
        <end position="498"/>
    </location>
</feature>
<dbReference type="STRING" id="435908.IDSA_08900"/>
<evidence type="ECO:0000256" key="1">
    <source>
        <dbReference type="SAM" id="MobiDB-lite"/>
    </source>
</evidence>
<gene>
    <name evidence="3" type="ORF">IDSA_08900</name>
</gene>
<protein>
    <recommendedName>
        <fullName evidence="5">Curli production assembly/transport component CsgG</fullName>
    </recommendedName>
</protein>
<evidence type="ECO:0000313" key="4">
    <source>
        <dbReference type="Proteomes" id="UP000054363"/>
    </source>
</evidence>
<dbReference type="Proteomes" id="UP000054363">
    <property type="component" value="Unassembled WGS sequence"/>
</dbReference>
<organism evidence="3 4">
    <name type="scientific">Pseudidiomarina salinarum</name>
    <dbReference type="NCBI Taxonomy" id="435908"/>
    <lineage>
        <taxon>Bacteria</taxon>
        <taxon>Pseudomonadati</taxon>
        <taxon>Pseudomonadota</taxon>
        <taxon>Gammaproteobacteria</taxon>
        <taxon>Alteromonadales</taxon>
        <taxon>Idiomarinaceae</taxon>
        <taxon>Pseudidiomarina</taxon>
    </lineage>
</organism>
<dbReference type="RefSeq" id="WP_034775942.1">
    <property type="nucleotide sequence ID" value="NZ_JPER01000004.1"/>
</dbReference>
<comment type="caution">
    <text evidence="3">The sequence shown here is derived from an EMBL/GenBank/DDBJ whole genome shotgun (WGS) entry which is preliminary data.</text>
</comment>
<keyword evidence="4" id="KW-1185">Reference proteome</keyword>
<name>A0A094ISH2_9GAMM</name>
<proteinExistence type="predicted"/>
<evidence type="ECO:0008006" key="5">
    <source>
        <dbReference type="Google" id="ProtNLM"/>
    </source>
</evidence>
<dbReference type="EMBL" id="JPER01000004">
    <property type="protein sequence ID" value="KFZ30640.1"/>
    <property type="molecule type" value="Genomic_DNA"/>
</dbReference>
<dbReference type="eggNOG" id="COG1462">
    <property type="taxonomic scope" value="Bacteria"/>
</dbReference>
<evidence type="ECO:0000256" key="2">
    <source>
        <dbReference type="SAM" id="SignalP"/>
    </source>
</evidence>
<feature type="region of interest" description="Disordered" evidence="1">
    <location>
        <begin position="459"/>
        <end position="498"/>
    </location>
</feature>
<reference evidence="3 4" key="1">
    <citation type="submission" date="2014-06" db="EMBL/GenBank/DDBJ databases">
        <title>The draft genome sequence of Idiomarina salinarum ISL-52.</title>
        <authorList>
            <person name="Du J."/>
            <person name="Shao Z."/>
        </authorList>
    </citation>
    <scope>NUCLEOTIDE SEQUENCE [LARGE SCALE GENOMIC DNA]</scope>
    <source>
        <strain evidence="3 4">ISL-52</strain>
    </source>
</reference>
<evidence type="ECO:0000313" key="3">
    <source>
        <dbReference type="EMBL" id="KFZ30640.1"/>
    </source>
</evidence>
<feature type="signal peptide" evidence="2">
    <location>
        <begin position="1"/>
        <end position="26"/>
    </location>
</feature>
<dbReference type="OrthoDB" id="7062662at2"/>
<dbReference type="AlphaFoldDB" id="A0A094ISH2"/>
<keyword evidence="2" id="KW-0732">Signal</keyword>